<dbReference type="AlphaFoldDB" id="A0A835QQ16"/>
<dbReference type="InterPro" id="IPR026822">
    <property type="entry name" value="Spp2/MOS2_G-patch"/>
</dbReference>
<evidence type="ECO:0000256" key="3">
    <source>
        <dbReference type="SAM" id="MobiDB-lite"/>
    </source>
</evidence>
<protein>
    <recommendedName>
        <fullName evidence="4">G-patch domain-containing protein</fullName>
    </recommendedName>
</protein>
<dbReference type="Proteomes" id="UP000636800">
    <property type="component" value="Chromosome 7"/>
</dbReference>
<feature type="compositionally biased region" description="Basic and acidic residues" evidence="3">
    <location>
        <begin position="59"/>
        <end position="73"/>
    </location>
</feature>
<dbReference type="PROSITE" id="PS50174">
    <property type="entry name" value="G_PATCH"/>
    <property type="match status" value="1"/>
</dbReference>
<feature type="region of interest" description="Disordered" evidence="3">
    <location>
        <begin position="237"/>
        <end position="327"/>
    </location>
</feature>
<feature type="region of interest" description="Disordered" evidence="3">
    <location>
        <begin position="39"/>
        <end position="75"/>
    </location>
</feature>
<accession>A0A835QQ16</accession>
<dbReference type="GO" id="GO:0003676">
    <property type="term" value="F:nucleic acid binding"/>
    <property type="evidence" value="ECO:0007669"/>
    <property type="project" value="InterPro"/>
</dbReference>
<feature type="compositionally biased region" description="Basic and acidic residues" evidence="3">
    <location>
        <begin position="160"/>
        <end position="174"/>
    </location>
</feature>
<evidence type="ECO:0000313" key="5">
    <source>
        <dbReference type="EMBL" id="KAG0472578.1"/>
    </source>
</evidence>
<gene>
    <name evidence="5" type="ORF">HPP92_014435</name>
</gene>
<feature type="domain" description="G-patch" evidence="4">
    <location>
        <begin position="198"/>
        <end position="244"/>
    </location>
</feature>
<evidence type="ECO:0000259" key="4">
    <source>
        <dbReference type="PROSITE" id="PS50174"/>
    </source>
</evidence>
<dbReference type="Pfam" id="PF12656">
    <property type="entry name" value="G-patch_2"/>
    <property type="match status" value="1"/>
</dbReference>
<proteinExistence type="predicted"/>
<organism evidence="5 6">
    <name type="scientific">Vanilla planifolia</name>
    <name type="common">Vanilla</name>
    <dbReference type="NCBI Taxonomy" id="51239"/>
    <lineage>
        <taxon>Eukaryota</taxon>
        <taxon>Viridiplantae</taxon>
        <taxon>Streptophyta</taxon>
        <taxon>Embryophyta</taxon>
        <taxon>Tracheophyta</taxon>
        <taxon>Spermatophyta</taxon>
        <taxon>Magnoliopsida</taxon>
        <taxon>Liliopsida</taxon>
        <taxon>Asparagales</taxon>
        <taxon>Orchidaceae</taxon>
        <taxon>Vanilloideae</taxon>
        <taxon>Vanilleae</taxon>
        <taxon>Vanilla</taxon>
    </lineage>
</organism>
<evidence type="ECO:0000256" key="1">
    <source>
        <dbReference type="ARBA" id="ARBA00004123"/>
    </source>
</evidence>
<evidence type="ECO:0000313" key="6">
    <source>
        <dbReference type="Proteomes" id="UP000636800"/>
    </source>
</evidence>
<dbReference type="GO" id="GO:0000398">
    <property type="term" value="P:mRNA splicing, via spliceosome"/>
    <property type="evidence" value="ECO:0007669"/>
    <property type="project" value="InterPro"/>
</dbReference>
<feature type="region of interest" description="Disordered" evidence="3">
    <location>
        <begin position="155"/>
        <end position="174"/>
    </location>
</feature>
<comment type="caution">
    <text evidence="5">The sequence shown here is derived from an EMBL/GenBank/DDBJ whole genome shotgun (WGS) entry which is preliminary data.</text>
</comment>
<dbReference type="InterPro" id="IPR000467">
    <property type="entry name" value="G_patch_dom"/>
</dbReference>
<dbReference type="PANTHER" id="PTHR15818:SF2">
    <property type="entry name" value="G-PATCH DOMAIN AND KOW MOTIFS-CONTAINING PROTEIN"/>
    <property type="match status" value="1"/>
</dbReference>
<dbReference type="PANTHER" id="PTHR15818">
    <property type="entry name" value="G PATCH AND KOW-CONTAINING"/>
    <property type="match status" value="1"/>
</dbReference>
<dbReference type="GO" id="GO:0005681">
    <property type="term" value="C:spliceosomal complex"/>
    <property type="evidence" value="ECO:0007669"/>
    <property type="project" value="TreeGrafter"/>
</dbReference>
<dbReference type="OrthoDB" id="1937086at2759"/>
<evidence type="ECO:0000256" key="2">
    <source>
        <dbReference type="ARBA" id="ARBA00023242"/>
    </source>
</evidence>
<sequence>MQRNFVHPYRSRLKFVVSRFYRFVASRIMKLSFSISSKSANSRPVSSKPLQSFDSGGDNPREDGLRGGTDEHQATPQFVTSFDPSEKLASDVATNRIITPIPNVDFRFRKKMKNLPLPTTVEDPQPESHFVLHTSENGFDDSSANGYGLMLRSTGAESKPLSKSEGNGRPELPEDQLRRLFREEIKDLPEEELPDLPIEGWGAAILSGYGWSEGKSIGRNVKEDAKVFEYKRRAGTEGLGYMPDAPNPKSSEKKSQKEDITSGFSSSVRKEDIAVHREERKGENIERNSRREEKRKDRKLEKSSREYRHSRDEEPKPVENSHERSVSVAKAPIQWLRSHIRVRIISKKFRDGKFYLKKGEVVDVIGPTTCDITMDGNRELVQGVDQEILETAIPKRGGSVLVLYGKHKGVFGSLVDRDSENETGTVRDADSKALFNVRLEQIAEYVGDPRYLGY</sequence>
<dbReference type="InterPro" id="IPR045166">
    <property type="entry name" value="Spp2-like"/>
</dbReference>
<dbReference type="EMBL" id="JADCNL010000007">
    <property type="protein sequence ID" value="KAG0472578.1"/>
    <property type="molecule type" value="Genomic_DNA"/>
</dbReference>
<feature type="compositionally biased region" description="Basic and acidic residues" evidence="3">
    <location>
        <begin position="250"/>
        <end position="260"/>
    </location>
</feature>
<dbReference type="Gene3D" id="2.30.30.140">
    <property type="match status" value="1"/>
</dbReference>
<reference evidence="5 6" key="1">
    <citation type="journal article" date="2020" name="Nat. Food">
        <title>A phased Vanilla planifolia genome enables genetic improvement of flavour and production.</title>
        <authorList>
            <person name="Hasing T."/>
            <person name="Tang H."/>
            <person name="Brym M."/>
            <person name="Khazi F."/>
            <person name="Huang T."/>
            <person name="Chambers A.H."/>
        </authorList>
    </citation>
    <scope>NUCLEOTIDE SEQUENCE [LARGE SCALE GENOMIC DNA]</scope>
    <source>
        <tissue evidence="5">Leaf</tissue>
    </source>
</reference>
<keyword evidence="2" id="KW-0539">Nucleus</keyword>
<name>A0A835QQ16_VANPL</name>
<comment type="subcellular location">
    <subcellularLocation>
        <location evidence="1">Nucleus</location>
    </subcellularLocation>
</comment>
<feature type="compositionally biased region" description="Polar residues" evidence="3">
    <location>
        <begin position="39"/>
        <end position="54"/>
    </location>
</feature>
<keyword evidence="6" id="KW-1185">Reference proteome</keyword>
<feature type="compositionally biased region" description="Basic and acidic residues" evidence="3">
    <location>
        <begin position="268"/>
        <end position="325"/>
    </location>
</feature>
<dbReference type="Pfam" id="PF25088">
    <property type="entry name" value="GPKOW_C"/>
    <property type="match status" value="1"/>
</dbReference>